<dbReference type="RefSeq" id="WP_072850195.1">
    <property type="nucleotide sequence ID" value="NZ_FRAH01000017.1"/>
</dbReference>
<feature type="region of interest" description="Disordered" evidence="1">
    <location>
        <begin position="76"/>
        <end position="148"/>
    </location>
</feature>
<gene>
    <name evidence="3" type="ORF">SAMN02745138_01265</name>
</gene>
<evidence type="ECO:0000313" key="3">
    <source>
        <dbReference type="EMBL" id="SHK16247.1"/>
    </source>
</evidence>
<dbReference type="GO" id="GO:0003735">
    <property type="term" value="F:structural constituent of ribosome"/>
    <property type="evidence" value="ECO:0007669"/>
    <property type="project" value="TreeGrafter"/>
</dbReference>
<dbReference type="GO" id="GO:0003729">
    <property type="term" value="F:mRNA binding"/>
    <property type="evidence" value="ECO:0007669"/>
    <property type="project" value="UniProtKB-ARBA"/>
</dbReference>
<dbReference type="Pfam" id="PF00575">
    <property type="entry name" value="S1"/>
    <property type="match status" value="1"/>
</dbReference>
<dbReference type="CDD" id="cd05692">
    <property type="entry name" value="S1_RPS1_repeat_hs4"/>
    <property type="match status" value="1"/>
</dbReference>
<feature type="compositionally biased region" description="Basic and acidic residues" evidence="1">
    <location>
        <begin position="121"/>
        <end position="133"/>
    </location>
</feature>
<dbReference type="GO" id="GO:0005737">
    <property type="term" value="C:cytoplasm"/>
    <property type="evidence" value="ECO:0007669"/>
    <property type="project" value="UniProtKB-ARBA"/>
</dbReference>
<dbReference type="InterPro" id="IPR050437">
    <property type="entry name" value="Ribos_protein_bS1-like"/>
</dbReference>
<proteinExistence type="predicted"/>
<dbReference type="EMBL" id="FRAH01000017">
    <property type="protein sequence ID" value="SHK16247.1"/>
    <property type="molecule type" value="Genomic_DNA"/>
</dbReference>
<dbReference type="PANTHER" id="PTHR10724">
    <property type="entry name" value="30S RIBOSOMAL PROTEIN S1"/>
    <property type="match status" value="1"/>
</dbReference>
<feature type="compositionally biased region" description="Basic and acidic residues" evidence="1">
    <location>
        <begin position="79"/>
        <end position="100"/>
    </location>
</feature>
<dbReference type="AlphaFoldDB" id="A0A1M6Q804"/>
<dbReference type="Proteomes" id="UP000183975">
    <property type="component" value="Unassembled WGS sequence"/>
</dbReference>
<name>A0A1M6Q804_9FIRM</name>
<dbReference type="FunFam" id="2.40.50.140:FF:000051">
    <property type="entry name" value="RNA-binding transcriptional accessory protein"/>
    <property type="match status" value="1"/>
</dbReference>
<reference evidence="3 4" key="1">
    <citation type="submission" date="2016-11" db="EMBL/GenBank/DDBJ databases">
        <authorList>
            <person name="Jaros S."/>
            <person name="Januszkiewicz K."/>
            <person name="Wedrychowicz H."/>
        </authorList>
    </citation>
    <scope>NUCLEOTIDE SEQUENCE [LARGE SCALE GENOMIC DNA]</scope>
    <source>
        <strain evidence="3 4">DSM 14214</strain>
    </source>
</reference>
<organism evidence="3 4">
    <name type="scientific">Anaerotignum lactatifermentans DSM 14214</name>
    <dbReference type="NCBI Taxonomy" id="1121323"/>
    <lineage>
        <taxon>Bacteria</taxon>
        <taxon>Bacillati</taxon>
        <taxon>Bacillota</taxon>
        <taxon>Clostridia</taxon>
        <taxon>Lachnospirales</taxon>
        <taxon>Anaerotignaceae</taxon>
        <taxon>Anaerotignum</taxon>
    </lineage>
</organism>
<keyword evidence="4" id="KW-1185">Reference proteome</keyword>
<dbReference type="PROSITE" id="PS50126">
    <property type="entry name" value="S1"/>
    <property type="match status" value="1"/>
</dbReference>
<dbReference type="InterPro" id="IPR012340">
    <property type="entry name" value="NA-bd_OB-fold"/>
</dbReference>
<dbReference type="GO" id="GO:0006412">
    <property type="term" value="P:translation"/>
    <property type="evidence" value="ECO:0007669"/>
    <property type="project" value="TreeGrafter"/>
</dbReference>
<dbReference type="Gene3D" id="2.40.50.140">
    <property type="entry name" value="Nucleic acid-binding proteins"/>
    <property type="match status" value="1"/>
</dbReference>
<dbReference type="SMART" id="SM00316">
    <property type="entry name" value="S1"/>
    <property type="match status" value="1"/>
</dbReference>
<dbReference type="SUPFAM" id="SSF50249">
    <property type="entry name" value="Nucleic acid-binding proteins"/>
    <property type="match status" value="1"/>
</dbReference>
<dbReference type="OrthoDB" id="9810507at2"/>
<dbReference type="InterPro" id="IPR003029">
    <property type="entry name" value="S1_domain"/>
</dbReference>
<evidence type="ECO:0000259" key="2">
    <source>
        <dbReference type="PROSITE" id="PS50126"/>
    </source>
</evidence>
<protein>
    <submittedName>
        <fullName evidence="3">General stress protein 13</fullName>
    </submittedName>
</protein>
<evidence type="ECO:0000313" key="4">
    <source>
        <dbReference type="Proteomes" id="UP000183975"/>
    </source>
</evidence>
<dbReference type="PANTHER" id="PTHR10724:SF10">
    <property type="entry name" value="S1 RNA-BINDING DOMAIN-CONTAINING PROTEIN 1"/>
    <property type="match status" value="1"/>
</dbReference>
<sequence>MSEKPEVGSIVEGKVVRIKPFGAIVSLGEQVQGLVHISQVANTFVQDINDHVKVGDIVKVKVLSIDPETNKIALSMKEALPKEARQPKGDRPYKGHKQENRTTNPAEEYFKPQTVNPSADFEEKMREWMKQSNERQTSLNKRANKRSY</sequence>
<dbReference type="GeneID" id="78175603"/>
<feature type="domain" description="S1 motif" evidence="2">
    <location>
        <begin position="8"/>
        <end position="77"/>
    </location>
</feature>
<accession>A0A1M6Q804</accession>
<evidence type="ECO:0000256" key="1">
    <source>
        <dbReference type="SAM" id="MobiDB-lite"/>
    </source>
</evidence>